<gene>
    <name evidence="3" type="ORF">BCR33DRAFT_564970</name>
</gene>
<feature type="transmembrane region" description="Helical" evidence="2">
    <location>
        <begin position="55"/>
        <end position="74"/>
    </location>
</feature>
<dbReference type="PANTHER" id="PTHR10582:SF31">
    <property type="entry name" value="TRANSIENT RECEPTOR POTENTIAL CATION CHANNEL SUBFAMILY V MEMBER 6-LIKE"/>
    <property type="match status" value="1"/>
</dbReference>
<evidence type="ECO:0000256" key="1">
    <source>
        <dbReference type="ARBA" id="ARBA00022737"/>
    </source>
</evidence>
<dbReference type="GO" id="GO:0005886">
    <property type="term" value="C:plasma membrane"/>
    <property type="evidence" value="ECO:0007669"/>
    <property type="project" value="TreeGrafter"/>
</dbReference>
<keyword evidence="2" id="KW-0812">Transmembrane</keyword>
<dbReference type="InterPro" id="IPR024862">
    <property type="entry name" value="TRPV"/>
</dbReference>
<evidence type="ECO:0000313" key="3">
    <source>
        <dbReference type="EMBL" id="ORY30703.1"/>
    </source>
</evidence>
<evidence type="ECO:0000313" key="4">
    <source>
        <dbReference type="Proteomes" id="UP000193642"/>
    </source>
</evidence>
<name>A0A1Y2B782_9FUNG</name>
<dbReference type="PANTHER" id="PTHR10582">
    <property type="entry name" value="TRANSIENT RECEPTOR POTENTIAL ION CHANNEL PROTEIN"/>
    <property type="match status" value="1"/>
</dbReference>
<comment type="caution">
    <text evidence="3">The sequence shown here is derived from an EMBL/GenBank/DDBJ whole genome shotgun (WGS) entry which is preliminary data.</text>
</comment>
<evidence type="ECO:0000256" key="2">
    <source>
        <dbReference type="SAM" id="Phobius"/>
    </source>
</evidence>
<keyword evidence="2" id="KW-1133">Transmembrane helix</keyword>
<dbReference type="AlphaFoldDB" id="A0A1Y2B782"/>
<feature type="transmembrane region" description="Helical" evidence="2">
    <location>
        <begin position="86"/>
        <end position="104"/>
    </location>
</feature>
<keyword evidence="4" id="KW-1185">Reference proteome</keyword>
<evidence type="ECO:0008006" key="5">
    <source>
        <dbReference type="Google" id="ProtNLM"/>
    </source>
</evidence>
<feature type="transmembrane region" description="Helical" evidence="2">
    <location>
        <begin position="24"/>
        <end position="43"/>
    </location>
</feature>
<feature type="transmembrane region" description="Helical" evidence="2">
    <location>
        <begin position="124"/>
        <end position="144"/>
    </location>
</feature>
<dbReference type="EMBL" id="MCGO01000081">
    <property type="protein sequence ID" value="ORY30703.1"/>
    <property type="molecule type" value="Genomic_DNA"/>
</dbReference>
<accession>A0A1Y2B782</accession>
<sequence>MQPNTLADRRHYDLTNSHVDKVRLAFEILTILGTLYTFFVSWHDTFKKYNLITNITRWSFGLLVFFVPLIRLFAVDESVGLNAENVCIGIAAIIGWIHLVRFARGFEAVGPLIEVVTQICFKDFFQWLVIYIPLTVGFGTALFLQMQTAGVRAVEAGNVLAEDWDTNFGAVLSAVRFQFQQEQYSDFQFGGIPGFAIALFMTYGFLATLLLANILISKLVDTFERIHDDANREWKLDLARLILSIDLRLTPDQKTKYLKDFGFEVDEKNAIAQKGNEKVKVLQFTERRHDEEDEADEKLLGKKGSTKGERSLKVQVLQVVVGRTYPIPTEREKYDDVTKSADELRHFRGFEKEWKAFLVFIGFRSAETAKKLDLKKHD</sequence>
<organism evidence="3 4">
    <name type="scientific">Rhizoclosmatium globosum</name>
    <dbReference type="NCBI Taxonomy" id="329046"/>
    <lineage>
        <taxon>Eukaryota</taxon>
        <taxon>Fungi</taxon>
        <taxon>Fungi incertae sedis</taxon>
        <taxon>Chytridiomycota</taxon>
        <taxon>Chytridiomycota incertae sedis</taxon>
        <taxon>Chytridiomycetes</taxon>
        <taxon>Chytridiales</taxon>
        <taxon>Chytriomycetaceae</taxon>
        <taxon>Rhizoclosmatium</taxon>
    </lineage>
</organism>
<protein>
    <recommendedName>
        <fullName evidence="5">Ion transport domain-containing protein</fullName>
    </recommendedName>
</protein>
<dbReference type="GO" id="GO:0005262">
    <property type="term" value="F:calcium channel activity"/>
    <property type="evidence" value="ECO:0007669"/>
    <property type="project" value="TreeGrafter"/>
</dbReference>
<keyword evidence="1" id="KW-0677">Repeat</keyword>
<feature type="transmembrane region" description="Helical" evidence="2">
    <location>
        <begin position="195"/>
        <end position="216"/>
    </location>
</feature>
<dbReference type="STRING" id="329046.A0A1Y2B782"/>
<proteinExistence type="predicted"/>
<dbReference type="GO" id="GO:0098703">
    <property type="term" value="P:calcium ion import across plasma membrane"/>
    <property type="evidence" value="ECO:0007669"/>
    <property type="project" value="TreeGrafter"/>
</dbReference>
<reference evidence="3 4" key="1">
    <citation type="submission" date="2016-07" db="EMBL/GenBank/DDBJ databases">
        <title>Pervasive Adenine N6-methylation of Active Genes in Fungi.</title>
        <authorList>
            <consortium name="DOE Joint Genome Institute"/>
            <person name="Mondo S.J."/>
            <person name="Dannebaum R.O."/>
            <person name="Kuo R.C."/>
            <person name="Labutti K."/>
            <person name="Haridas S."/>
            <person name="Kuo A."/>
            <person name="Salamov A."/>
            <person name="Ahrendt S.R."/>
            <person name="Lipzen A."/>
            <person name="Sullivan W."/>
            <person name="Andreopoulos W.B."/>
            <person name="Clum A."/>
            <person name="Lindquist E."/>
            <person name="Daum C."/>
            <person name="Ramamoorthy G.K."/>
            <person name="Gryganskyi A."/>
            <person name="Culley D."/>
            <person name="Magnuson J.K."/>
            <person name="James T.Y."/>
            <person name="O'Malley M.A."/>
            <person name="Stajich J.E."/>
            <person name="Spatafora J.W."/>
            <person name="Visel A."/>
            <person name="Grigoriev I.V."/>
        </authorList>
    </citation>
    <scope>NUCLEOTIDE SEQUENCE [LARGE SCALE GENOMIC DNA]</scope>
    <source>
        <strain evidence="3 4">JEL800</strain>
    </source>
</reference>
<dbReference type="OrthoDB" id="2142870at2759"/>
<dbReference type="Proteomes" id="UP000193642">
    <property type="component" value="Unassembled WGS sequence"/>
</dbReference>
<keyword evidence="2" id="KW-0472">Membrane</keyword>